<evidence type="ECO:0000256" key="1">
    <source>
        <dbReference type="SAM" id="MobiDB-lite"/>
    </source>
</evidence>
<feature type="compositionally biased region" description="Basic and acidic residues" evidence="1">
    <location>
        <begin position="85"/>
        <end position="95"/>
    </location>
</feature>
<evidence type="ECO:0000313" key="3">
    <source>
        <dbReference type="Proteomes" id="UP001305647"/>
    </source>
</evidence>
<feature type="compositionally biased region" description="Low complexity" evidence="1">
    <location>
        <begin position="64"/>
        <end position="84"/>
    </location>
</feature>
<evidence type="ECO:0000313" key="2">
    <source>
        <dbReference type="EMBL" id="KAK4096944.1"/>
    </source>
</evidence>
<organism evidence="2 3">
    <name type="scientific">Parathielavia hyrcaniae</name>
    <dbReference type="NCBI Taxonomy" id="113614"/>
    <lineage>
        <taxon>Eukaryota</taxon>
        <taxon>Fungi</taxon>
        <taxon>Dikarya</taxon>
        <taxon>Ascomycota</taxon>
        <taxon>Pezizomycotina</taxon>
        <taxon>Sordariomycetes</taxon>
        <taxon>Sordariomycetidae</taxon>
        <taxon>Sordariales</taxon>
        <taxon>Chaetomiaceae</taxon>
        <taxon>Parathielavia</taxon>
    </lineage>
</organism>
<comment type="caution">
    <text evidence="2">The sequence shown here is derived from an EMBL/GenBank/DDBJ whole genome shotgun (WGS) entry which is preliminary data.</text>
</comment>
<dbReference type="Proteomes" id="UP001305647">
    <property type="component" value="Unassembled WGS sequence"/>
</dbReference>
<dbReference type="AlphaFoldDB" id="A0AAN6SXZ6"/>
<keyword evidence="3" id="KW-1185">Reference proteome</keyword>
<dbReference type="EMBL" id="MU863690">
    <property type="protein sequence ID" value="KAK4096944.1"/>
    <property type="molecule type" value="Genomic_DNA"/>
</dbReference>
<reference evidence="2" key="1">
    <citation type="journal article" date="2023" name="Mol. Phylogenet. Evol.">
        <title>Genome-scale phylogeny and comparative genomics of the fungal order Sordariales.</title>
        <authorList>
            <person name="Hensen N."/>
            <person name="Bonometti L."/>
            <person name="Westerberg I."/>
            <person name="Brannstrom I.O."/>
            <person name="Guillou S."/>
            <person name="Cros-Aarteil S."/>
            <person name="Calhoun S."/>
            <person name="Haridas S."/>
            <person name="Kuo A."/>
            <person name="Mondo S."/>
            <person name="Pangilinan J."/>
            <person name="Riley R."/>
            <person name="LaButti K."/>
            <person name="Andreopoulos B."/>
            <person name="Lipzen A."/>
            <person name="Chen C."/>
            <person name="Yan M."/>
            <person name="Daum C."/>
            <person name="Ng V."/>
            <person name="Clum A."/>
            <person name="Steindorff A."/>
            <person name="Ohm R.A."/>
            <person name="Martin F."/>
            <person name="Silar P."/>
            <person name="Natvig D.O."/>
            <person name="Lalanne C."/>
            <person name="Gautier V."/>
            <person name="Ament-Velasquez S.L."/>
            <person name="Kruys A."/>
            <person name="Hutchinson M.I."/>
            <person name="Powell A.J."/>
            <person name="Barry K."/>
            <person name="Miller A.N."/>
            <person name="Grigoriev I.V."/>
            <person name="Debuchy R."/>
            <person name="Gladieux P."/>
            <person name="Hiltunen Thoren M."/>
            <person name="Johannesson H."/>
        </authorList>
    </citation>
    <scope>NUCLEOTIDE SEQUENCE</scope>
    <source>
        <strain evidence="2">CBS 757.83</strain>
    </source>
</reference>
<feature type="region of interest" description="Disordered" evidence="1">
    <location>
        <begin position="59"/>
        <end position="128"/>
    </location>
</feature>
<accession>A0AAN6SXZ6</accession>
<proteinExistence type="predicted"/>
<gene>
    <name evidence="2" type="ORF">N658DRAFT_316715</name>
</gene>
<name>A0AAN6SXZ6_9PEZI</name>
<reference evidence="2" key="2">
    <citation type="submission" date="2023-05" db="EMBL/GenBank/DDBJ databases">
        <authorList>
            <consortium name="Lawrence Berkeley National Laboratory"/>
            <person name="Steindorff A."/>
            <person name="Hensen N."/>
            <person name="Bonometti L."/>
            <person name="Westerberg I."/>
            <person name="Brannstrom I.O."/>
            <person name="Guillou S."/>
            <person name="Cros-Aarteil S."/>
            <person name="Calhoun S."/>
            <person name="Haridas S."/>
            <person name="Kuo A."/>
            <person name="Mondo S."/>
            <person name="Pangilinan J."/>
            <person name="Riley R."/>
            <person name="Labutti K."/>
            <person name="Andreopoulos B."/>
            <person name="Lipzen A."/>
            <person name="Chen C."/>
            <person name="Yanf M."/>
            <person name="Daum C."/>
            <person name="Ng V."/>
            <person name="Clum A."/>
            <person name="Ohm R."/>
            <person name="Martin F."/>
            <person name="Silar P."/>
            <person name="Natvig D."/>
            <person name="Lalanne C."/>
            <person name="Gautier V."/>
            <person name="Ament-Velasquez S.L."/>
            <person name="Kruys A."/>
            <person name="Hutchinson M.I."/>
            <person name="Powell A.J."/>
            <person name="Barry K."/>
            <person name="Miller A.N."/>
            <person name="Grigoriev I.V."/>
            <person name="Debuchy R."/>
            <person name="Gladieux P."/>
            <person name="Thoren M.H."/>
            <person name="Johannesson H."/>
        </authorList>
    </citation>
    <scope>NUCLEOTIDE SEQUENCE</scope>
    <source>
        <strain evidence="2">CBS 757.83</strain>
    </source>
</reference>
<sequence>MTWITGFSTPNSSKKTRNFSSSQAWSLYGRTLREVLRPSSAPSRGHQALQQLTRVETARTRLQGASSTGLATTSTGDSTRGRTAGVDHEASDRRSLQQWKQPPSPSQIGQGGQPTQTGWCRRLGRRGG</sequence>
<feature type="region of interest" description="Disordered" evidence="1">
    <location>
        <begin position="1"/>
        <end position="21"/>
    </location>
</feature>
<protein>
    <submittedName>
        <fullName evidence="2">Uncharacterized protein</fullName>
    </submittedName>
</protein>